<evidence type="ECO:0000313" key="11">
    <source>
        <dbReference type="Proteomes" id="UP000053558"/>
    </source>
</evidence>
<proteinExistence type="inferred from homology"/>
<keyword evidence="11" id="KW-1185">Reference proteome</keyword>
<evidence type="ECO:0000256" key="9">
    <source>
        <dbReference type="SAM" id="Phobius"/>
    </source>
</evidence>
<evidence type="ECO:0000256" key="7">
    <source>
        <dbReference type="ARBA" id="ARBA00023033"/>
    </source>
</evidence>
<keyword evidence="4 8" id="KW-0479">Metal-binding</keyword>
<evidence type="ECO:0000256" key="5">
    <source>
        <dbReference type="ARBA" id="ARBA00023002"/>
    </source>
</evidence>
<dbReference type="EMBL" id="JH711577">
    <property type="protein sequence ID" value="EIW81955.1"/>
    <property type="molecule type" value="Genomic_DNA"/>
</dbReference>
<name>A0A5M3MTG4_CONPW</name>
<comment type="similarity">
    <text evidence="2">Belongs to the cytochrome P450 family.</text>
</comment>
<keyword evidence="5" id="KW-0560">Oxidoreductase</keyword>
<dbReference type="PRINTS" id="PR00385">
    <property type="entry name" value="P450"/>
</dbReference>
<evidence type="ECO:0000256" key="1">
    <source>
        <dbReference type="ARBA" id="ARBA00001971"/>
    </source>
</evidence>
<keyword evidence="9" id="KW-1133">Transmembrane helix</keyword>
<dbReference type="AlphaFoldDB" id="A0A5M3MTG4"/>
<dbReference type="SUPFAM" id="SSF48264">
    <property type="entry name" value="Cytochrome P450"/>
    <property type="match status" value="1"/>
</dbReference>
<dbReference type="GO" id="GO:0005506">
    <property type="term" value="F:iron ion binding"/>
    <property type="evidence" value="ECO:0007669"/>
    <property type="project" value="InterPro"/>
</dbReference>
<protein>
    <submittedName>
        <fullName evidence="10">Cytochrome P450</fullName>
    </submittedName>
</protein>
<evidence type="ECO:0000256" key="4">
    <source>
        <dbReference type="ARBA" id="ARBA00022723"/>
    </source>
</evidence>
<dbReference type="InterPro" id="IPR047146">
    <property type="entry name" value="Cyt_P450_E_CYP52_fungi"/>
</dbReference>
<keyword evidence="9" id="KW-0472">Membrane</keyword>
<dbReference type="OMA" id="FAHAFVE"/>
<feature type="binding site" description="axial binding residue" evidence="8">
    <location>
        <position position="731"/>
    </location>
    <ligand>
        <name>heme</name>
        <dbReference type="ChEBI" id="CHEBI:30413"/>
    </ligand>
    <ligandPart>
        <name>Fe</name>
        <dbReference type="ChEBI" id="CHEBI:18248"/>
    </ligandPart>
</feature>
<dbReference type="Proteomes" id="UP000053558">
    <property type="component" value="Unassembled WGS sequence"/>
</dbReference>
<dbReference type="PANTHER" id="PTHR24287:SF1">
    <property type="entry name" value="P450, PUTATIVE (EUROFUNG)-RELATED"/>
    <property type="match status" value="1"/>
</dbReference>
<dbReference type="InterPro" id="IPR002401">
    <property type="entry name" value="Cyt_P450_E_grp-I"/>
</dbReference>
<dbReference type="InterPro" id="IPR036396">
    <property type="entry name" value="Cyt_P450_sf"/>
</dbReference>
<accession>A0A5M3MTG4</accession>
<comment type="cofactor">
    <cofactor evidence="1 8">
        <name>heme</name>
        <dbReference type="ChEBI" id="CHEBI:30413"/>
    </cofactor>
</comment>
<evidence type="ECO:0000256" key="6">
    <source>
        <dbReference type="ARBA" id="ARBA00023004"/>
    </source>
</evidence>
<dbReference type="GeneID" id="19203082"/>
<dbReference type="RefSeq" id="XP_007767797.1">
    <property type="nucleotide sequence ID" value="XM_007769607.1"/>
</dbReference>
<keyword evidence="9" id="KW-0812">Transmembrane</keyword>
<dbReference type="PANTHER" id="PTHR24287">
    <property type="entry name" value="P450, PUTATIVE (EUROFUNG)-RELATED"/>
    <property type="match status" value="1"/>
</dbReference>
<evidence type="ECO:0000313" key="10">
    <source>
        <dbReference type="EMBL" id="EIW81955.1"/>
    </source>
</evidence>
<dbReference type="CDD" id="cd11063">
    <property type="entry name" value="CYP52"/>
    <property type="match status" value="1"/>
</dbReference>
<feature type="transmembrane region" description="Helical" evidence="9">
    <location>
        <begin position="258"/>
        <end position="279"/>
    </location>
</feature>
<dbReference type="GO" id="GO:0004497">
    <property type="term" value="F:monooxygenase activity"/>
    <property type="evidence" value="ECO:0007669"/>
    <property type="project" value="UniProtKB-KW"/>
</dbReference>
<reference evidence="11" key="1">
    <citation type="journal article" date="2012" name="Science">
        <title>The Paleozoic origin of enzymatic lignin decomposition reconstructed from 31 fungal genomes.</title>
        <authorList>
            <person name="Floudas D."/>
            <person name="Binder M."/>
            <person name="Riley R."/>
            <person name="Barry K."/>
            <person name="Blanchette R.A."/>
            <person name="Henrissat B."/>
            <person name="Martinez A.T."/>
            <person name="Otillar R."/>
            <person name="Spatafora J.W."/>
            <person name="Yadav J.S."/>
            <person name="Aerts A."/>
            <person name="Benoit I."/>
            <person name="Boyd A."/>
            <person name="Carlson A."/>
            <person name="Copeland A."/>
            <person name="Coutinho P.M."/>
            <person name="de Vries R.P."/>
            <person name="Ferreira P."/>
            <person name="Findley K."/>
            <person name="Foster B."/>
            <person name="Gaskell J."/>
            <person name="Glotzer D."/>
            <person name="Gorecki P."/>
            <person name="Heitman J."/>
            <person name="Hesse C."/>
            <person name="Hori C."/>
            <person name="Igarashi K."/>
            <person name="Jurgens J.A."/>
            <person name="Kallen N."/>
            <person name="Kersten P."/>
            <person name="Kohler A."/>
            <person name="Kuees U."/>
            <person name="Kumar T.K.A."/>
            <person name="Kuo A."/>
            <person name="LaButti K."/>
            <person name="Larrondo L.F."/>
            <person name="Lindquist E."/>
            <person name="Ling A."/>
            <person name="Lombard V."/>
            <person name="Lucas S."/>
            <person name="Lundell T."/>
            <person name="Martin R."/>
            <person name="McLaughlin D.J."/>
            <person name="Morgenstern I."/>
            <person name="Morin E."/>
            <person name="Murat C."/>
            <person name="Nagy L.G."/>
            <person name="Nolan M."/>
            <person name="Ohm R.A."/>
            <person name="Patyshakuliyeva A."/>
            <person name="Rokas A."/>
            <person name="Ruiz-Duenas F.J."/>
            <person name="Sabat G."/>
            <person name="Salamov A."/>
            <person name="Samejima M."/>
            <person name="Schmutz J."/>
            <person name="Slot J.C."/>
            <person name="St John F."/>
            <person name="Stenlid J."/>
            <person name="Sun H."/>
            <person name="Sun S."/>
            <person name="Syed K."/>
            <person name="Tsang A."/>
            <person name="Wiebenga A."/>
            <person name="Young D."/>
            <person name="Pisabarro A."/>
            <person name="Eastwood D.C."/>
            <person name="Martin F."/>
            <person name="Cullen D."/>
            <person name="Grigoriev I.V."/>
            <person name="Hibbett D.S."/>
        </authorList>
    </citation>
    <scope>NUCLEOTIDE SEQUENCE [LARGE SCALE GENOMIC DNA]</scope>
    <source>
        <strain evidence="11">RWD-64-598 SS2</strain>
    </source>
</reference>
<dbReference type="GO" id="GO:0020037">
    <property type="term" value="F:heme binding"/>
    <property type="evidence" value="ECO:0007669"/>
    <property type="project" value="InterPro"/>
</dbReference>
<dbReference type="GO" id="GO:0016705">
    <property type="term" value="F:oxidoreductase activity, acting on paired donors, with incorporation or reduction of molecular oxygen"/>
    <property type="evidence" value="ECO:0007669"/>
    <property type="project" value="InterPro"/>
</dbReference>
<keyword evidence="7" id="KW-0503">Monooxygenase</keyword>
<keyword evidence="3 8" id="KW-0349">Heme</keyword>
<organism evidence="10 11">
    <name type="scientific">Coniophora puteana (strain RWD-64-598)</name>
    <name type="common">Brown rot fungus</name>
    <dbReference type="NCBI Taxonomy" id="741705"/>
    <lineage>
        <taxon>Eukaryota</taxon>
        <taxon>Fungi</taxon>
        <taxon>Dikarya</taxon>
        <taxon>Basidiomycota</taxon>
        <taxon>Agaricomycotina</taxon>
        <taxon>Agaricomycetes</taxon>
        <taxon>Agaricomycetidae</taxon>
        <taxon>Boletales</taxon>
        <taxon>Coniophorineae</taxon>
        <taxon>Coniophoraceae</taxon>
        <taxon>Coniophora</taxon>
    </lineage>
</organism>
<keyword evidence="6 8" id="KW-0408">Iron</keyword>
<dbReference type="Pfam" id="PF00067">
    <property type="entry name" value="p450"/>
    <property type="match status" value="1"/>
</dbReference>
<gene>
    <name evidence="10" type="ORF">CONPUDRAFT_152847</name>
</gene>
<evidence type="ECO:0000256" key="2">
    <source>
        <dbReference type="ARBA" id="ARBA00010617"/>
    </source>
</evidence>
<comment type="caution">
    <text evidence="10">The sequence shown here is derived from an EMBL/GenBank/DDBJ whole genome shotgun (WGS) entry which is preliminary data.</text>
</comment>
<dbReference type="KEGG" id="cput:CONPUDRAFT_152847"/>
<dbReference type="OrthoDB" id="1470350at2759"/>
<dbReference type="InterPro" id="IPR017972">
    <property type="entry name" value="Cyt_P450_CS"/>
</dbReference>
<sequence>MKPTFPRPWIVWLVGPRADRRCDRRGYFLATTTISDDLTATRRLAPRLGTTNALLLLDLPDNLLRILDRQHKSLREALLTTTMYSLSSCSVSITPRCRRGAPRRASTTTSQLRCWWPSEASPPRLWDPQRPKHHGLLDSGLALSRRLTLATPSGDALFRRPAPEILALSIVGFTSSDSVPSQARECFSVGADYHPASAKQEGSNSPSPRHILSFIMSWSIPPGFVWIALNLPRLLLAPTLAYGALRVLRTHSAVHLPTWLNVIICIGSLPVVFTLNVLYSDWRIARDAAARGAVLPPAPPTKLPGGIERLLQASRRVTANYVADAIGKITRAYGPTVNMRLLWENRIVTTEPAYIKAILATQFTSFAKGPFFRDTNSSLLGVGVFNADGDIWKFHRSMTRPFFSKDRIGHFDVFDKHAEDGLNQTRTRLREGHPVDFQDMVSRFTLDSATEFLFGKDVCSLSAGLVYPPSSVSGSAASAADEHPANKFAHAFVEAQKLSSKRGLFGSTWRLREFWRDEVKEQMKVCRAFIDPILEEALARKRETRGQSGEKVDAEEGETLLEHLVNCTEDQTVIRDEILNIMIAGRDTTACSLTMSVYMLSQHPDVLRRLREEVLTKVGASRRPSYDDMRDMKYMRAFINEVLRLYPPVPNNTRTSTEPAVWPGLNGGPPVYVPANTRTPYSVFLMQRRKDLWGPDADLFDPDRFLDSRLHKYLTPNPFIFVPFNAGPRICLGQQFAYNETSFFLVRLLQMFSSIALAEDVQTMPPPEWAAAGGRQAMEKVVIQSHLTMYVKDGLWVRMGEANPVEVV</sequence>
<dbReference type="InterPro" id="IPR001128">
    <property type="entry name" value="Cyt_P450"/>
</dbReference>
<dbReference type="PRINTS" id="PR00463">
    <property type="entry name" value="EP450I"/>
</dbReference>
<dbReference type="PROSITE" id="PS00086">
    <property type="entry name" value="CYTOCHROME_P450"/>
    <property type="match status" value="1"/>
</dbReference>
<evidence type="ECO:0000256" key="3">
    <source>
        <dbReference type="ARBA" id="ARBA00022617"/>
    </source>
</evidence>
<dbReference type="Gene3D" id="1.10.630.10">
    <property type="entry name" value="Cytochrome P450"/>
    <property type="match status" value="1"/>
</dbReference>
<evidence type="ECO:0000256" key="8">
    <source>
        <dbReference type="PIRSR" id="PIRSR602401-1"/>
    </source>
</evidence>